<comment type="catalytic activity">
    <reaction evidence="9">
        <text>D-threo-isocitrate + NADP(+) = 2-oxoglutarate + CO2 + NADPH</text>
        <dbReference type="Rhea" id="RHEA:19629"/>
        <dbReference type="ChEBI" id="CHEBI:15562"/>
        <dbReference type="ChEBI" id="CHEBI:16526"/>
        <dbReference type="ChEBI" id="CHEBI:16810"/>
        <dbReference type="ChEBI" id="CHEBI:57783"/>
        <dbReference type="ChEBI" id="CHEBI:58349"/>
        <dbReference type="EC" id="1.1.1.42"/>
    </reaction>
</comment>
<accession>A0A2I1NBA5</accession>
<evidence type="ECO:0000256" key="5">
    <source>
        <dbReference type="ARBA" id="ARBA00022723"/>
    </source>
</evidence>
<sequence length="719" mass="81303">MSDIVYTYTDEAPALATFSLYPIIKNFLSKAGISIEMVDISLAGRVLAAFSDELNLNISDDLKFLGKLTEDKNANIIKLPNISASIPQLNACIKELQEKGFNVPNFANEPKNDEEKIIKEKYLKVLGSAVNPVLRQGNSIRTAAKAVKNYAKTHPHNNGIWNENVKTEIFYMDKGDFYSNEKSTVFKNDTTLTIEFTADNKKEKILKNDLKISKNEVVDATFMSAKELDKFIEKSLDYALQNDLLYSVHLKATMMKVSDPVIFGHFVKEFFKVVFNEYKLEFEKLGINQNNGLKDLFERLENSKLKDEILSKFYEIYKTRPNLAMVDSDKGITNLHVPSDVIIDASIPAMIRNSGKMWDKNGELKECLAVIPDKTYAVVYESMLNDLKKNGVLDPSVIGSVTNVGLMAKKAEEYGSHDKTFVMEEDGKIEVFDKKEKYFEFEVKKGDIFRITTVKDEAIKNWIKIAFDLAKEKCIKPIFWLDKNRAHDNNLIKIIKNEIKDSKEYEILAPKDALIKTNEIIRGGKDAISVTGNVLRDYLTDLYPILELGTSAKMLSIVPLLNGGGMFETGAGGSAPKHAEQLLNENHLRWDSLGEFMALAQSLKYLDKPKAKILGATLDDAICKFLENDKSPKRKVGEPDTRNSHFYLALYFANELLKTDLKKEFEILAKELKENEKTINDELLKVQGKGADVGGYYKFDPKKAEEILRPSKTLNKIIG</sequence>
<evidence type="ECO:0000256" key="7">
    <source>
        <dbReference type="ARBA" id="ARBA00022857"/>
    </source>
</evidence>
<evidence type="ECO:0000256" key="9">
    <source>
        <dbReference type="ARBA" id="ARBA00023554"/>
    </source>
</evidence>
<evidence type="ECO:0000256" key="6">
    <source>
        <dbReference type="ARBA" id="ARBA00022842"/>
    </source>
</evidence>
<keyword evidence="7" id="KW-0521">NADP</keyword>
<keyword evidence="5" id="KW-0479">Metal-binding</keyword>
<evidence type="ECO:0000313" key="12">
    <source>
        <dbReference type="EMBL" id="PKZ29648.1"/>
    </source>
</evidence>
<dbReference type="PANTHER" id="PTHR36999:SF1">
    <property type="entry name" value="ISOCITRATE DEHYDROGENASE (NADP(+))"/>
    <property type="match status" value="1"/>
</dbReference>
<dbReference type="GO" id="GO:0046872">
    <property type="term" value="F:metal ion binding"/>
    <property type="evidence" value="ECO:0007669"/>
    <property type="project" value="UniProtKB-KW"/>
</dbReference>
<dbReference type="GO" id="GO:0006099">
    <property type="term" value="P:tricarboxylic acid cycle"/>
    <property type="evidence" value="ECO:0007669"/>
    <property type="project" value="UniProtKB-KW"/>
</dbReference>
<keyword evidence="8" id="KW-0560">Oxidoreductase</keyword>
<comment type="similarity">
    <text evidence="10">Belongs to the monomeric-type IDH family.</text>
</comment>
<dbReference type="SUPFAM" id="SSF53659">
    <property type="entry name" value="Isocitrate/Isopropylmalate dehydrogenase-like"/>
    <property type="match status" value="1"/>
</dbReference>
<organism evidence="12 13">
    <name type="scientific">Campylobacter ureolyticus</name>
    <dbReference type="NCBI Taxonomy" id="827"/>
    <lineage>
        <taxon>Bacteria</taxon>
        <taxon>Pseudomonadati</taxon>
        <taxon>Campylobacterota</taxon>
        <taxon>Epsilonproteobacteria</taxon>
        <taxon>Campylobacterales</taxon>
        <taxon>Campylobacteraceae</taxon>
        <taxon>Campylobacter</taxon>
    </lineage>
</organism>
<comment type="cofactor">
    <cofactor evidence="1">
        <name>Mg(2+)</name>
        <dbReference type="ChEBI" id="CHEBI:18420"/>
    </cofactor>
</comment>
<comment type="caution">
    <text evidence="12">The sequence shown here is derived from an EMBL/GenBank/DDBJ whole genome shotgun (WGS) entry which is preliminary data.</text>
</comment>
<dbReference type="Proteomes" id="UP000234639">
    <property type="component" value="Unassembled WGS sequence"/>
</dbReference>
<evidence type="ECO:0000256" key="10">
    <source>
        <dbReference type="ARBA" id="ARBA00046318"/>
    </source>
</evidence>
<dbReference type="EC" id="1.1.1.42" evidence="2"/>
<dbReference type="GO" id="GO:0006097">
    <property type="term" value="P:glyoxylate cycle"/>
    <property type="evidence" value="ECO:0007669"/>
    <property type="project" value="UniProtKB-KW"/>
</dbReference>
<dbReference type="InterPro" id="IPR004436">
    <property type="entry name" value="Isocitrate_DH_NADP_mono"/>
</dbReference>
<dbReference type="PANTHER" id="PTHR36999">
    <property type="entry name" value="ISOCITRATE DEHYDROGENASE [NADP]"/>
    <property type="match status" value="1"/>
</dbReference>
<dbReference type="Pfam" id="PF03971">
    <property type="entry name" value="IDH"/>
    <property type="match status" value="1"/>
</dbReference>
<evidence type="ECO:0000313" key="13">
    <source>
        <dbReference type="Proteomes" id="UP000234639"/>
    </source>
</evidence>
<gene>
    <name evidence="12" type="ORF">CYJ41_01795</name>
</gene>
<proteinExistence type="inferred from homology"/>
<dbReference type="EMBL" id="PKHU01000002">
    <property type="protein sequence ID" value="PKZ29648.1"/>
    <property type="molecule type" value="Genomic_DNA"/>
</dbReference>
<dbReference type="AlphaFoldDB" id="A0A2I1NBA5"/>
<name>A0A2I1NBA5_9BACT</name>
<keyword evidence="6" id="KW-0460">Magnesium</keyword>
<evidence type="ECO:0000256" key="1">
    <source>
        <dbReference type="ARBA" id="ARBA00001946"/>
    </source>
</evidence>
<evidence type="ECO:0000256" key="3">
    <source>
        <dbReference type="ARBA" id="ARBA00022435"/>
    </source>
</evidence>
<evidence type="ECO:0000256" key="11">
    <source>
        <dbReference type="SAM" id="Coils"/>
    </source>
</evidence>
<dbReference type="Gene3D" id="3.40.718.10">
    <property type="entry name" value="Isopropylmalate Dehydrogenase"/>
    <property type="match status" value="2"/>
</dbReference>
<feature type="coiled-coil region" evidence="11">
    <location>
        <begin position="658"/>
        <end position="689"/>
    </location>
</feature>
<keyword evidence="4" id="KW-0816">Tricarboxylic acid cycle</keyword>
<evidence type="ECO:0000256" key="4">
    <source>
        <dbReference type="ARBA" id="ARBA00022532"/>
    </source>
</evidence>
<evidence type="ECO:0000256" key="2">
    <source>
        <dbReference type="ARBA" id="ARBA00013013"/>
    </source>
</evidence>
<dbReference type="GO" id="GO:0004450">
    <property type="term" value="F:isocitrate dehydrogenase (NADP+) activity"/>
    <property type="evidence" value="ECO:0007669"/>
    <property type="project" value="UniProtKB-EC"/>
</dbReference>
<evidence type="ECO:0000256" key="8">
    <source>
        <dbReference type="ARBA" id="ARBA00023002"/>
    </source>
</evidence>
<reference evidence="12 13" key="1">
    <citation type="submission" date="2017-12" db="EMBL/GenBank/DDBJ databases">
        <title>Phylogenetic diversity of female urinary microbiome.</title>
        <authorList>
            <person name="Thomas-White K."/>
            <person name="Wolfe A.J."/>
        </authorList>
    </citation>
    <scope>NUCLEOTIDE SEQUENCE [LARGE SCALE GENOMIC DNA]</scope>
    <source>
        <strain evidence="12 13">UMB0112</strain>
    </source>
</reference>
<protein>
    <recommendedName>
        <fullName evidence="2">isocitrate dehydrogenase (NADP(+))</fullName>
        <ecNumber evidence="2">1.1.1.42</ecNumber>
    </recommendedName>
</protein>
<dbReference type="NCBIfam" id="TIGR00178">
    <property type="entry name" value="monomer_idh"/>
    <property type="match status" value="1"/>
</dbReference>
<keyword evidence="11" id="KW-0175">Coiled coil</keyword>
<dbReference type="RefSeq" id="WP_101636662.1">
    <property type="nucleotide sequence ID" value="NZ_PKHU01000002.1"/>
</dbReference>
<keyword evidence="3" id="KW-0329">Glyoxylate bypass</keyword>